<dbReference type="Proteomes" id="UP000807504">
    <property type="component" value="Unassembled WGS sequence"/>
</dbReference>
<dbReference type="InterPro" id="IPR000340">
    <property type="entry name" value="Dual-sp_phosphatase_cat-dom"/>
</dbReference>
<feature type="active site" description="Phosphocysteine intermediate" evidence="7">
    <location>
        <position position="204"/>
    </location>
</feature>
<dbReference type="EMBL" id="JABXBU010001863">
    <property type="protein sequence ID" value="KAF8782657.1"/>
    <property type="molecule type" value="Genomic_DNA"/>
</dbReference>
<dbReference type="PRINTS" id="PR01908">
    <property type="entry name" value="ADSPHPHTASE"/>
</dbReference>
<evidence type="ECO:0000256" key="3">
    <source>
        <dbReference type="ARBA" id="ARBA00022801"/>
    </source>
</evidence>
<reference evidence="10" key="1">
    <citation type="journal article" date="2020" name="bioRxiv">
        <title>Chromosome-level reference genome of the European wasp spider Argiope bruennichi: a resource for studies on range expansion and evolutionary adaptation.</title>
        <authorList>
            <person name="Sheffer M.M."/>
            <person name="Hoppe A."/>
            <person name="Krehenwinkel H."/>
            <person name="Uhl G."/>
            <person name="Kuss A.W."/>
            <person name="Jensen L."/>
            <person name="Jensen C."/>
            <person name="Gillespie R.G."/>
            <person name="Hoff K.J."/>
            <person name="Prost S."/>
        </authorList>
    </citation>
    <scope>NUCLEOTIDE SEQUENCE</scope>
</reference>
<feature type="domain" description="Tyrosine specific protein phosphatases" evidence="9">
    <location>
        <begin position="180"/>
        <end position="238"/>
    </location>
</feature>
<keyword evidence="3" id="KW-0378">Hydrolase</keyword>
<evidence type="ECO:0000313" key="10">
    <source>
        <dbReference type="EMBL" id="KAF8782657.1"/>
    </source>
</evidence>
<dbReference type="InterPro" id="IPR003595">
    <property type="entry name" value="Tyr_Pase_cat"/>
</dbReference>
<protein>
    <recommendedName>
        <fullName evidence="2">protein-serine/threonine phosphatase</fullName>
        <ecNumber evidence="2">3.1.3.16</ecNumber>
    </recommendedName>
</protein>
<dbReference type="OrthoDB" id="253091at2759"/>
<dbReference type="PRINTS" id="PR01909">
    <property type="entry name" value="ADSPHPHTASEA"/>
</dbReference>
<keyword evidence="4" id="KW-0904">Protein phosphatase</keyword>
<dbReference type="PROSITE" id="PS00383">
    <property type="entry name" value="TYR_PHOSPHATASE_1"/>
    <property type="match status" value="1"/>
</dbReference>
<dbReference type="OMA" id="RHKMDVK"/>
<evidence type="ECO:0000256" key="6">
    <source>
        <dbReference type="ARBA" id="ARBA00048336"/>
    </source>
</evidence>
<evidence type="ECO:0000313" key="11">
    <source>
        <dbReference type="Proteomes" id="UP000807504"/>
    </source>
</evidence>
<dbReference type="GO" id="GO:0043409">
    <property type="term" value="P:negative regulation of MAPK cascade"/>
    <property type="evidence" value="ECO:0007669"/>
    <property type="project" value="TreeGrafter"/>
</dbReference>
<dbReference type="SMART" id="SM00404">
    <property type="entry name" value="PTPc_motif"/>
    <property type="match status" value="1"/>
</dbReference>
<dbReference type="PROSITE" id="PS50056">
    <property type="entry name" value="TYR_PHOSPHATASE_2"/>
    <property type="match status" value="1"/>
</dbReference>
<proteinExistence type="inferred from homology"/>
<dbReference type="CDD" id="cd14515">
    <property type="entry name" value="DUSP3-like"/>
    <property type="match status" value="1"/>
</dbReference>
<evidence type="ECO:0000256" key="2">
    <source>
        <dbReference type="ARBA" id="ARBA00013081"/>
    </source>
</evidence>
<organism evidence="10 11">
    <name type="scientific">Argiope bruennichi</name>
    <name type="common">Wasp spider</name>
    <name type="synonym">Aranea bruennichi</name>
    <dbReference type="NCBI Taxonomy" id="94029"/>
    <lineage>
        <taxon>Eukaryota</taxon>
        <taxon>Metazoa</taxon>
        <taxon>Ecdysozoa</taxon>
        <taxon>Arthropoda</taxon>
        <taxon>Chelicerata</taxon>
        <taxon>Arachnida</taxon>
        <taxon>Araneae</taxon>
        <taxon>Araneomorphae</taxon>
        <taxon>Entelegynae</taxon>
        <taxon>Araneoidea</taxon>
        <taxon>Araneidae</taxon>
        <taxon>Argiope</taxon>
    </lineage>
</organism>
<evidence type="ECO:0000256" key="1">
    <source>
        <dbReference type="ARBA" id="ARBA00008601"/>
    </source>
</evidence>
<evidence type="ECO:0000259" key="9">
    <source>
        <dbReference type="PROSITE" id="PS50056"/>
    </source>
</evidence>
<feature type="domain" description="Tyrosine-protein phosphatase" evidence="8">
    <location>
        <begin position="108"/>
        <end position="259"/>
    </location>
</feature>
<accession>A0A8T0EYI0</accession>
<comment type="similarity">
    <text evidence="1">Belongs to the protein-tyrosine phosphatase family. Non-receptor class dual specificity subfamily.</text>
</comment>
<dbReference type="GO" id="GO:0008138">
    <property type="term" value="F:protein tyrosine/serine/threonine phosphatase activity"/>
    <property type="evidence" value="ECO:0007669"/>
    <property type="project" value="InterPro"/>
</dbReference>
<name>A0A8T0EYI0_ARGBR</name>
<dbReference type="InterPro" id="IPR029021">
    <property type="entry name" value="Prot-tyrosine_phosphatase-like"/>
</dbReference>
<dbReference type="GO" id="GO:0005737">
    <property type="term" value="C:cytoplasm"/>
    <property type="evidence" value="ECO:0007669"/>
    <property type="project" value="TreeGrafter"/>
</dbReference>
<dbReference type="InterPro" id="IPR016130">
    <property type="entry name" value="Tyr_Pase_AS"/>
</dbReference>
<comment type="catalytic activity">
    <reaction evidence="6">
        <text>O-phospho-L-threonyl-[protein] + H2O = L-threonyl-[protein] + phosphate</text>
        <dbReference type="Rhea" id="RHEA:47004"/>
        <dbReference type="Rhea" id="RHEA-COMP:11060"/>
        <dbReference type="Rhea" id="RHEA-COMP:11605"/>
        <dbReference type="ChEBI" id="CHEBI:15377"/>
        <dbReference type="ChEBI" id="CHEBI:30013"/>
        <dbReference type="ChEBI" id="CHEBI:43474"/>
        <dbReference type="ChEBI" id="CHEBI:61977"/>
        <dbReference type="EC" id="3.1.3.16"/>
    </reaction>
</comment>
<dbReference type="InterPro" id="IPR000387">
    <property type="entry name" value="Tyr_Pase_dom"/>
</dbReference>
<sequence>MTATYRPLDSASRFYSNAFRDYYISRTLDKPLHHRRCSPLPRFSTLRRERTSRPLSTSFIDTSSELDHLPFSYENSHLRRREIPLCTPDELLDIIRTPSGYYALPTDPWNEVYPGIFLSDAPTAMCTSLLKRMGITHVLNAAQGKEKNCGQVNTWPGFYTQSGIQFLGVPAFDNIVFRLHPYFEEAAEFIDQALKSRGKVLVHCQAGISRSATLVCAFLMLKRGFTVQEAVKSVRKNRAIIPNDGFLKQLCDLNDKLNRKTTTIDAV</sequence>
<gene>
    <name evidence="10" type="ORF">HNY73_012919</name>
</gene>
<dbReference type="EC" id="3.1.3.16" evidence="2"/>
<dbReference type="InterPro" id="IPR020405">
    <property type="entry name" value="Atypical_DUSP_subfamA"/>
</dbReference>
<dbReference type="PANTHER" id="PTHR45682">
    <property type="entry name" value="AGAP008228-PA"/>
    <property type="match status" value="1"/>
</dbReference>
<comment type="catalytic activity">
    <reaction evidence="5">
        <text>O-phospho-L-seryl-[protein] + H2O = L-seryl-[protein] + phosphate</text>
        <dbReference type="Rhea" id="RHEA:20629"/>
        <dbReference type="Rhea" id="RHEA-COMP:9863"/>
        <dbReference type="Rhea" id="RHEA-COMP:11604"/>
        <dbReference type="ChEBI" id="CHEBI:15377"/>
        <dbReference type="ChEBI" id="CHEBI:29999"/>
        <dbReference type="ChEBI" id="CHEBI:43474"/>
        <dbReference type="ChEBI" id="CHEBI:83421"/>
        <dbReference type="EC" id="3.1.3.16"/>
    </reaction>
</comment>
<dbReference type="GO" id="GO:0004722">
    <property type="term" value="F:protein serine/threonine phosphatase activity"/>
    <property type="evidence" value="ECO:0007669"/>
    <property type="project" value="UniProtKB-EC"/>
</dbReference>
<dbReference type="AlphaFoldDB" id="A0A8T0EYI0"/>
<comment type="caution">
    <text evidence="10">The sequence shown here is derived from an EMBL/GenBank/DDBJ whole genome shotgun (WGS) entry which is preliminary data.</text>
</comment>
<dbReference type="SMART" id="SM00195">
    <property type="entry name" value="DSPc"/>
    <property type="match status" value="1"/>
</dbReference>
<dbReference type="SUPFAM" id="SSF52799">
    <property type="entry name" value="(Phosphotyrosine protein) phosphatases II"/>
    <property type="match status" value="1"/>
</dbReference>
<dbReference type="GO" id="GO:0033549">
    <property type="term" value="F:MAP kinase phosphatase activity"/>
    <property type="evidence" value="ECO:0007669"/>
    <property type="project" value="TreeGrafter"/>
</dbReference>
<dbReference type="Gene3D" id="3.90.190.10">
    <property type="entry name" value="Protein tyrosine phosphatase superfamily"/>
    <property type="match status" value="1"/>
</dbReference>
<evidence type="ECO:0000256" key="7">
    <source>
        <dbReference type="PIRSR" id="PIRSR620405-1"/>
    </source>
</evidence>
<evidence type="ECO:0000256" key="4">
    <source>
        <dbReference type="ARBA" id="ARBA00022912"/>
    </source>
</evidence>
<keyword evidence="11" id="KW-1185">Reference proteome</keyword>
<evidence type="ECO:0000256" key="5">
    <source>
        <dbReference type="ARBA" id="ARBA00047761"/>
    </source>
</evidence>
<reference evidence="10" key="2">
    <citation type="submission" date="2020-06" db="EMBL/GenBank/DDBJ databases">
        <authorList>
            <person name="Sheffer M."/>
        </authorList>
    </citation>
    <scope>NUCLEOTIDE SEQUENCE</scope>
</reference>
<dbReference type="PROSITE" id="PS50054">
    <property type="entry name" value="TYR_PHOSPHATASE_DUAL"/>
    <property type="match status" value="1"/>
</dbReference>
<dbReference type="Pfam" id="PF00782">
    <property type="entry name" value="DSPc"/>
    <property type="match status" value="1"/>
</dbReference>
<dbReference type="PANTHER" id="PTHR45682:SF1">
    <property type="entry name" value="DUAL SPECIFICITY PROTEIN PHOSPHATASE 3"/>
    <property type="match status" value="1"/>
</dbReference>
<evidence type="ECO:0000259" key="8">
    <source>
        <dbReference type="PROSITE" id="PS50054"/>
    </source>
</evidence>
<dbReference type="InterPro" id="IPR020422">
    <property type="entry name" value="TYR_PHOSPHATASE_DUAL_dom"/>
</dbReference>